<gene>
    <name evidence="1" type="ORF">A6M21_11945</name>
</gene>
<evidence type="ECO:0000313" key="1">
    <source>
        <dbReference type="EMBL" id="OAT81114.1"/>
    </source>
</evidence>
<dbReference type="OrthoDB" id="1955581at2"/>
<organism evidence="1 2">
    <name type="scientific">Desulfotomaculum copahuensis</name>
    <dbReference type="NCBI Taxonomy" id="1838280"/>
    <lineage>
        <taxon>Bacteria</taxon>
        <taxon>Bacillati</taxon>
        <taxon>Bacillota</taxon>
        <taxon>Clostridia</taxon>
        <taxon>Eubacteriales</taxon>
        <taxon>Desulfotomaculaceae</taxon>
        <taxon>Desulfotomaculum</taxon>
    </lineage>
</organism>
<evidence type="ECO:0000313" key="2">
    <source>
        <dbReference type="Proteomes" id="UP000078532"/>
    </source>
</evidence>
<dbReference type="STRING" id="1838280.A6M21_11945"/>
<proteinExistence type="predicted"/>
<dbReference type="Proteomes" id="UP000078532">
    <property type="component" value="Unassembled WGS sequence"/>
</dbReference>
<protein>
    <submittedName>
        <fullName evidence="1">Uncharacterized protein</fullName>
    </submittedName>
</protein>
<keyword evidence="2" id="KW-1185">Reference proteome</keyword>
<dbReference type="RefSeq" id="WP_066669144.1">
    <property type="nucleotide sequence ID" value="NZ_LYVF01000168.1"/>
</dbReference>
<reference evidence="1 2" key="1">
    <citation type="submission" date="2016-04" db="EMBL/GenBank/DDBJ databases">
        <authorList>
            <person name="Evans L.H."/>
            <person name="Alamgir A."/>
            <person name="Owens N."/>
            <person name="Weber N.D."/>
            <person name="Virtaneva K."/>
            <person name="Barbian K."/>
            <person name="Babar A."/>
            <person name="Rosenke K."/>
        </authorList>
    </citation>
    <scope>NUCLEOTIDE SEQUENCE [LARGE SCALE GENOMIC DNA]</scope>
    <source>
        <strain evidence="1 2">LMa1</strain>
    </source>
</reference>
<name>A0A1B7LDE1_9FIRM</name>
<accession>A0A1B7LDE1</accession>
<sequence>MPYIPTEWLDHIVDPVTGEVIQQGTPVSATKLNNMERGIAEAHEASEVSLARTHSLMTDALDMRMRYEFDGHARTYGLAANMYWITFRDTSDINIISGAYDAANKKVVLP</sequence>
<dbReference type="EMBL" id="LYVF01000168">
    <property type="protein sequence ID" value="OAT81114.1"/>
    <property type="molecule type" value="Genomic_DNA"/>
</dbReference>
<dbReference type="AlphaFoldDB" id="A0A1B7LDE1"/>
<comment type="caution">
    <text evidence="1">The sequence shown here is derived from an EMBL/GenBank/DDBJ whole genome shotgun (WGS) entry which is preliminary data.</text>
</comment>